<feature type="disulfide bond" evidence="4">
    <location>
        <begin position="315"/>
        <end position="324"/>
    </location>
</feature>
<dbReference type="PROSITE" id="PS50026">
    <property type="entry name" value="EGF_3"/>
    <property type="match status" value="3"/>
</dbReference>
<dbReference type="PANTHER" id="PTHR11219:SF69">
    <property type="entry name" value="TENEURIN-A"/>
    <property type="match status" value="1"/>
</dbReference>
<keyword evidence="3 4" id="KW-1015">Disulfide bond</keyword>
<feature type="domain" description="EGF-like" evidence="5">
    <location>
        <begin position="138"/>
        <end position="169"/>
    </location>
</feature>
<dbReference type="InterPro" id="IPR000742">
    <property type="entry name" value="EGF"/>
</dbReference>
<dbReference type="AlphaFoldDB" id="A0A7S1C846"/>
<accession>A0A7S1C846</accession>
<evidence type="ECO:0000313" key="6">
    <source>
        <dbReference type="EMBL" id="CAD8912277.1"/>
    </source>
</evidence>
<dbReference type="SMART" id="SM00181">
    <property type="entry name" value="EGF"/>
    <property type="match status" value="7"/>
</dbReference>
<evidence type="ECO:0000256" key="3">
    <source>
        <dbReference type="ARBA" id="ARBA00023157"/>
    </source>
</evidence>
<organism evidence="6">
    <name type="scientific">Bicosoecida sp. CB-2014</name>
    <dbReference type="NCBI Taxonomy" id="1486930"/>
    <lineage>
        <taxon>Eukaryota</taxon>
        <taxon>Sar</taxon>
        <taxon>Stramenopiles</taxon>
        <taxon>Bigyra</taxon>
        <taxon>Opalozoa</taxon>
        <taxon>Bicosoecida</taxon>
    </lineage>
</organism>
<keyword evidence="1 4" id="KW-0245">EGF-like domain</keyword>
<dbReference type="Gene3D" id="2.10.25.10">
    <property type="entry name" value="Laminin"/>
    <property type="match status" value="7"/>
</dbReference>
<gene>
    <name evidence="6" type="ORF">BSP0115_LOCUS5516</name>
</gene>
<name>A0A7S1C846_9STRA</name>
<dbReference type="PROSITE" id="PS01186">
    <property type="entry name" value="EGF_2"/>
    <property type="match status" value="2"/>
</dbReference>
<protein>
    <recommendedName>
        <fullName evidence="5">EGF-like domain-containing protein</fullName>
    </recommendedName>
</protein>
<evidence type="ECO:0000256" key="2">
    <source>
        <dbReference type="ARBA" id="ARBA00022737"/>
    </source>
</evidence>
<evidence type="ECO:0000256" key="1">
    <source>
        <dbReference type="ARBA" id="ARBA00022536"/>
    </source>
</evidence>
<feature type="domain" description="EGF-like" evidence="5">
    <location>
        <begin position="294"/>
        <end position="325"/>
    </location>
</feature>
<feature type="domain" description="EGF-like" evidence="5">
    <location>
        <begin position="231"/>
        <end position="263"/>
    </location>
</feature>
<dbReference type="Pfam" id="PF25024">
    <property type="entry name" value="EGF_TEN"/>
    <property type="match status" value="1"/>
</dbReference>
<feature type="disulfide bond" evidence="4">
    <location>
        <begin position="159"/>
        <end position="168"/>
    </location>
</feature>
<evidence type="ECO:0000256" key="4">
    <source>
        <dbReference type="PROSITE-ProRule" id="PRU00076"/>
    </source>
</evidence>
<comment type="caution">
    <text evidence="4">Lacks conserved residue(s) required for the propagation of feature annotation.</text>
</comment>
<feature type="disulfide bond" evidence="4">
    <location>
        <begin position="253"/>
        <end position="262"/>
    </location>
</feature>
<dbReference type="Pfam" id="PF21700">
    <property type="entry name" value="EGF_DL_JAG"/>
    <property type="match status" value="1"/>
</dbReference>
<reference evidence="6" key="1">
    <citation type="submission" date="2021-01" db="EMBL/GenBank/DDBJ databases">
        <authorList>
            <person name="Corre E."/>
            <person name="Pelletier E."/>
            <person name="Niang G."/>
            <person name="Scheremetjew M."/>
            <person name="Finn R."/>
            <person name="Kale V."/>
            <person name="Holt S."/>
            <person name="Cochrane G."/>
            <person name="Meng A."/>
            <person name="Brown T."/>
            <person name="Cohen L."/>
        </authorList>
    </citation>
    <scope>NUCLEOTIDE SEQUENCE</scope>
    <source>
        <strain evidence="6">Ms1</strain>
    </source>
</reference>
<sequence>MAAPAQARSLRYQELGWYAASGGEPLGVEAVMDGNACCFSQTCVGDHSCIVATCAPGGASVCSQYACKNCECCPCCGSDEYCFQPQGAAGPASGKCCKNGYGGPDCSTPICDPSCVHGTCTAPDTCACQAGWSGPVCDQAVCDGGCGHGTCTGPDTCTCDAGYTGQNCGSPICDGGCGHGTCTTPGHCECQDGWSGTTCNTPICKQTCVHGNCTAPNVCSCAAGWQGGSCDQAICDTPCSAHGNCTAPNTCTCASGWSGPNCDSPVCSYGCVHGTCQGPDDCVCQPHWRGNNCDIAECQVPCVHGTCVGADECKCDHGWSGPVCSLCDPAPFEVSDLVQNAMHVTDTYLGGCKWEAGTNASGVFSGQLTSAITYGRAEWKLFEEGVPTFVSSGAVPFFECTEFGCDPTKPIALNLTDPTSSTSGFVLTVPFVMVPKQATGSFRVEMLAQDQNDFPYAMQVALAYNYTDASWRDALGAVVERVGSTLRGEW</sequence>
<dbReference type="PROSITE" id="PS00022">
    <property type="entry name" value="EGF_1"/>
    <property type="match status" value="3"/>
</dbReference>
<dbReference type="InterPro" id="IPR051216">
    <property type="entry name" value="Teneurin"/>
</dbReference>
<evidence type="ECO:0000259" key="5">
    <source>
        <dbReference type="PROSITE" id="PS50026"/>
    </source>
</evidence>
<keyword evidence="2" id="KW-0677">Repeat</keyword>
<dbReference type="EMBL" id="HBFS01008082">
    <property type="protein sequence ID" value="CAD8912277.1"/>
    <property type="molecule type" value="Transcribed_RNA"/>
</dbReference>
<proteinExistence type="predicted"/>
<feature type="disulfide bond" evidence="4">
    <location>
        <begin position="235"/>
        <end position="245"/>
    </location>
</feature>
<dbReference type="PANTHER" id="PTHR11219">
    <property type="entry name" value="TENEURIN AND N-ACETYLGLUCOSAMINE-1-PHOSPHODIESTER ALPHA-N-ACETYLGLUCOSAMINIDASE"/>
    <property type="match status" value="1"/>
</dbReference>